<accession>A0A2I1G0P0</accession>
<dbReference type="OrthoDB" id="2354371at2759"/>
<dbReference type="EMBL" id="LLXI01000091">
    <property type="protein sequence ID" value="PKY40194.1"/>
    <property type="molecule type" value="Genomic_DNA"/>
</dbReference>
<gene>
    <name evidence="2" type="ORF">RhiirA4_453511</name>
</gene>
<protein>
    <submittedName>
        <fullName evidence="2">Uncharacterized protein</fullName>
    </submittedName>
</protein>
<name>A0A2I1G0P0_9GLOM</name>
<dbReference type="Proteomes" id="UP000234323">
    <property type="component" value="Unassembled WGS sequence"/>
</dbReference>
<evidence type="ECO:0000313" key="2">
    <source>
        <dbReference type="EMBL" id="PKY40194.1"/>
    </source>
</evidence>
<comment type="caution">
    <text evidence="2">The sequence shown here is derived from an EMBL/GenBank/DDBJ whole genome shotgun (WGS) entry which is preliminary data.</text>
</comment>
<reference evidence="2 3" key="1">
    <citation type="submission" date="2015-10" db="EMBL/GenBank/DDBJ databases">
        <title>Genome analyses suggest a sexual origin of heterokaryosis in a supposedly ancient asexual fungus.</title>
        <authorList>
            <person name="Ropars J."/>
            <person name="Sedzielewska K."/>
            <person name="Noel J."/>
            <person name="Charron P."/>
            <person name="Farinelli L."/>
            <person name="Marton T."/>
            <person name="Kruger M."/>
            <person name="Pelin A."/>
            <person name="Brachmann A."/>
            <person name="Corradi N."/>
        </authorList>
    </citation>
    <scope>NUCLEOTIDE SEQUENCE [LARGE SCALE GENOMIC DNA]</scope>
    <source>
        <strain evidence="2 3">A4</strain>
    </source>
</reference>
<organism evidence="2 3">
    <name type="scientific">Rhizophagus irregularis</name>
    <dbReference type="NCBI Taxonomy" id="588596"/>
    <lineage>
        <taxon>Eukaryota</taxon>
        <taxon>Fungi</taxon>
        <taxon>Fungi incertae sedis</taxon>
        <taxon>Mucoromycota</taxon>
        <taxon>Glomeromycotina</taxon>
        <taxon>Glomeromycetes</taxon>
        <taxon>Glomerales</taxon>
        <taxon>Glomeraceae</taxon>
        <taxon>Rhizophagus</taxon>
    </lineage>
</organism>
<dbReference type="VEuPathDB" id="FungiDB:RhiirFUN_024776"/>
<feature type="region of interest" description="Disordered" evidence="1">
    <location>
        <begin position="1"/>
        <end position="23"/>
    </location>
</feature>
<keyword evidence="3" id="KW-1185">Reference proteome</keyword>
<proteinExistence type="predicted"/>
<evidence type="ECO:0000313" key="3">
    <source>
        <dbReference type="Proteomes" id="UP000234323"/>
    </source>
</evidence>
<evidence type="ECO:0000256" key="1">
    <source>
        <dbReference type="SAM" id="MobiDB-lite"/>
    </source>
</evidence>
<sequence>MVKKKQGNQETKRPQSSRAKNVGCTATIHLRLESWRIESPTRDKFNSRIITTTNDQELLELLADRAKNPDYDYIAKYNSTTPLTTTTTQ</sequence>
<dbReference type="AlphaFoldDB" id="A0A2I1G0P0"/>